<feature type="signal peptide" evidence="7">
    <location>
        <begin position="1"/>
        <end position="31"/>
    </location>
</feature>
<evidence type="ECO:0000256" key="4">
    <source>
        <dbReference type="ARBA" id="ARBA00022825"/>
    </source>
</evidence>
<dbReference type="RefSeq" id="WP_092503197.1">
    <property type="nucleotide sequence ID" value="NZ_LT629695.1"/>
</dbReference>
<gene>
    <name evidence="9" type="ORF">SAMN04489720_1116</name>
</gene>
<dbReference type="EMBL" id="LT629695">
    <property type="protein sequence ID" value="SDH38781.1"/>
    <property type="molecule type" value="Genomic_DNA"/>
</dbReference>
<proteinExistence type="inferred from homology"/>
<dbReference type="InterPro" id="IPR050131">
    <property type="entry name" value="Peptidase_S8_subtilisin-like"/>
</dbReference>
<keyword evidence="7" id="KW-0732">Signal</keyword>
<evidence type="ECO:0000259" key="8">
    <source>
        <dbReference type="Pfam" id="PF00082"/>
    </source>
</evidence>
<evidence type="ECO:0000313" key="9">
    <source>
        <dbReference type="EMBL" id="SDH38781.1"/>
    </source>
</evidence>
<protein>
    <submittedName>
        <fullName evidence="9">Subtilase family protein</fullName>
    </submittedName>
</protein>
<dbReference type="PROSITE" id="PS51892">
    <property type="entry name" value="SUBTILASE"/>
    <property type="match status" value="1"/>
</dbReference>
<organism evidence="9 10">
    <name type="scientific">Agrococcus jejuensis</name>
    <dbReference type="NCBI Taxonomy" id="399736"/>
    <lineage>
        <taxon>Bacteria</taxon>
        <taxon>Bacillati</taxon>
        <taxon>Actinomycetota</taxon>
        <taxon>Actinomycetes</taxon>
        <taxon>Micrococcales</taxon>
        <taxon>Microbacteriaceae</taxon>
        <taxon>Agrococcus</taxon>
    </lineage>
</organism>
<name>A0A1G8BZX0_9MICO</name>
<feature type="chain" id="PRO_5009243082" evidence="7">
    <location>
        <begin position="32"/>
        <end position="384"/>
    </location>
</feature>
<comment type="caution">
    <text evidence="5">Lacks conserved residue(s) required for the propagation of feature annotation.</text>
</comment>
<evidence type="ECO:0000256" key="2">
    <source>
        <dbReference type="ARBA" id="ARBA00022670"/>
    </source>
</evidence>
<reference evidence="10" key="1">
    <citation type="submission" date="2016-10" db="EMBL/GenBank/DDBJ databases">
        <authorList>
            <person name="Varghese N."/>
            <person name="Submissions S."/>
        </authorList>
    </citation>
    <scope>NUCLEOTIDE SEQUENCE [LARGE SCALE GENOMIC DNA]</scope>
    <source>
        <strain evidence="10">DSM 22002</strain>
    </source>
</reference>
<comment type="similarity">
    <text evidence="1 5">Belongs to the peptidase S8 family.</text>
</comment>
<dbReference type="InterPro" id="IPR036852">
    <property type="entry name" value="Peptidase_S8/S53_dom_sf"/>
</dbReference>
<evidence type="ECO:0000256" key="5">
    <source>
        <dbReference type="PROSITE-ProRule" id="PRU01240"/>
    </source>
</evidence>
<dbReference type="Proteomes" id="UP000198822">
    <property type="component" value="Chromosome I"/>
</dbReference>
<keyword evidence="6" id="KW-1133">Transmembrane helix</keyword>
<evidence type="ECO:0000256" key="3">
    <source>
        <dbReference type="ARBA" id="ARBA00022801"/>
    </source>
</evidence>
<evidence type="ECO:0000256" key="7">
    <source>
        <dbReference type="SAM" id="SignalP"/>
    </source>
</evidence>
<evidence type="ECO:0000313" key="10">
    <source>
        <dbReference type="Proteomes" id="UP000198822"/>
    </source>
</evidence>
<keyword evidence="6" id="KW-0472">Membrane</keyword>
<evidence type="ECO:0000256" key="1">
    <source>
        <dbReference type="ARBA" id="ARBA00011073"/>
    </source>
</evidence>
<dbReference type="Gene3D" id="3.40.50.200">
    <property type="entry name" value="Peptidase S8/S53 domain"/>
    <property type="match status" value="1"/>
</dbReference>
<feature type="transmembrane region" description="Helical" evidence="6">
    <location>
        <begin position="354"/>
        <end position="379"/>
    </location>
</feature>
<dbReference type="PROSITE" id="PS51257">
    <property type="entry name" value="PROKAR_LIPOPROTEIN"/>
    <property type="match status" value="1"/>
</dbReference>
<dbReference type="AlphaFoldDB" id="A0A1G8BZX0"/>
<dbReference type="PANTHER" id="PTHR43806:SF11">
    <property type="entry name" value="CEREVISIN-RELATED"/>
    <property type="match status" value="1"/>
</dbReference>
<keyword evidence="6" id="KW-0812">Transmembrane</keyword>
<dbReference type="Pfam" id="PF00082">
    <property type="entry name" value="Peptidase_S8"/>
    <property type="match status" value="1"/>
</dbReference>
<evidence type="ECO:0000256" key="6">
    <source>
        <dbReference type="SAM" id="Phobius"/>
    </source>
</evidence>
<keyword evidence="2" id="KW-0645">Protease</keyword>
<dbReference type="GO" id="GO:0004252">
    <property type="term" value="F:serine-type endopeptidase activity"/>
    <property type="evidence" value="ECO:0007669"/>
    <property type="project" value="InterPro"/>
</dbReference>
<sequence>MRRAGLVAAASTLAVVASVLLPAATATPAVASCAATSGSPVIETASWGQQRMGAERAWPRTTGDVVVAVVDSGVSAASASLQGSVLPGTDLAGGTGDVDCYGRGTFVASLIAGRQVDGTEFAGVAPGATILPVRVTSDPDSLYLSNDLPGLLAQGITAAVQGGARVIAMPLTSAASSAELEQAVQAAVAADVLVVAAANAPTTDALAFPASIDGVLSVAPLDEEGGADPSQLGAVPDLAAPSGGLVGAVPDGAGHVTGDEADLAVAYAAGAAALVRAEQPSLTAAEVAERLMATADAPTAPLAEGMTSDPSIGHGVVDPVAAVSRLDPESVVVASGETPVLDMPAEPDERPSDLALLIGIGLLAVAAAVLGPVVGIVSVRRKSQ</sequence>
<dbReference type="PANTHER" id="PTHR43806">
    <property type="entry name" value="PEPTIDASE S8"/>
    <property type="match status" value="1"/>
</dbReference>
<dbReference type="OrthoDB" id="3847604at2"/>
<keyword evidence="3" id="KW-0378">Hydrolase</keyword>
<dbReference type="GO" id="GO:0006508">
    <property type="term" value="P:proteolysis"/>
    <property type="evidence" value="ECO:0007669"/>
    <property type="project" value="UniProtKB-KW"/>
</dbReference>
<feature type="domain" description="Peptidase S8/S53" evidence="8">
    <location>
        <begin position="64"/>
        <end position="299"/>
    </location>
</feature>
<dbReference type="SUPFAM" id="SSF52743">
    <property type="entry name" value="Subtilisin-like"/>
    <property type="match status" value="1"/>
</dbReference>
<dbReference type="InterPro" id="IPR000209">
    <property type="entry name" value="Peptidase_S8/S53_dom"/>
</dbReference>
<keyword evidence="10" id="KW-1185">Reference proteome</keyword>
<accession>A0A1G8BZX0</accession>
<keyword evidence="4" id="KW-0720">Serine protease</keyword>
<dbReference type="STRING" id="399736.SAMN04489720_1116"/>